<dbReference type="Gene3D" id="3.90.930.1">
    <property type="match status" value="1"/>
</dbReference>
<keyword evidence="2" id="KW-1185">Reference proteome</keyword>
<evidence type="ECO:0000313" key="2">
    <source>
        <dbReference type="Proteomes" id="UP000683507"/>
    </source>
</evidence>
<dbReference type="EMBL" id="OU015584">
    <property type="protein sequence ID" value="CAG5082019.1"/>
    <property type="molecule type" value="Genomic_DNA"/>
</dbReference>
<organism evidence="1 2">
    <name type="scientific">Parvicella tangerina</name>
    <dbReference type="NCBI Taxonomy" id="2829795"/>
    <lineage>
        <taxon>Bacteria</taxon>
        <taxon>Pseudomonadati</taxon>
        <taxon>Bacteroidota</taxon>
        <taxon>Flavobacteriia</taxon>
        <taxon>Flavobacteriales</taxon>
        <taxon>Parvicellaceae</taxon>
        <taxon>Parvicella</taxon>
    </lineage>
</organism>
<evidence type="ECO:0000313" key="1">
    <source>
        <dbReference type="EMBL" id="CAG5082019.1"/>
    </source>
</evidence>
<gene>
    <name evidence="1" type="ORF">CRYO30217_01787</name>
</gene>
<dbReference type="RefSeq" id="WP_258541975.1">
    <property type="nucleotide sequence ID" value="NZ_OU015584.1"/>
</dbReference>
<sequence length="136" mass="15416">MRIILIIIGCCIGLMGYSQLNQEIKENKEGWTTLTYHENGQVSTEIFRTKDPSYGAQGFAKIYNNQGDLIYGSPISHSAQIISVNFKFYENGAVKQINYSEHPDGGIQWCRKWIYLNDAGEVIKEDSQSWDDSIGL</sequence>
<dbReference type="Proteomes" id="UP000683507">
    <property type="component" value="Chromosome"/>
</dbReference>
<name>A0A916JN27_9FLAO</name>
<dbReference type="KEGG" id="ptan:CRYO30217_01787"/>
<reference evidence="1" key="1">
    <citation type="submission" date="2021-04" db="EMBL/GenBank/DDBJ databases">
        <authorList>
            <person name="Rodrigo-Torres L."/>
            <person name="Arahal R. D."/>
            <person name="Lucena T."/>
        </authorList>
    </citation>
    <scope>NUCLEOTIDE SEQUENCE</scope>
    <source>
        <strain evidence="1">AS29M-1</strain>
    </source>
</reference>
<proteinExistence type="predicted"/>
<dbReference type="AlphaFoldDB" id="A0A916JN27"/>
<protein>
    <submittedName>
        <fullName evidence="1">Uncharacterized protein</fullName>
    </submittedName>
</protein>
<accession>A0A916JN27</accession>